<keyword evidence="1" id="KW-0175">Coiled coil</keyword>
<name>A0A1V5ZN67_9BACT</name>
<organism evidence="2">
    <name type="scientific">candidate division CPR1 bacterium ADurb.Bin160</name>
    <dbReference type="NCBI Taxonomy" id="1852826"/>
    <lineage>
        <taxon>Bacteria</taxon>
        <taxon>candidate division CPR1</taxon>
    </lineage>
</organism>
<gene>
    <name evidence="2" type="ORF">BWY04_00816</name>
</gene>
<protein>
    <submittedName>
        <fullName evidence="2">Uncharacterized protein</fullName>
    </submittedName>
</protein>
<sequence length="155" mass="18231">MTDKQIELLRTIYGINTSKITQQQGVTLGYVFKKTAQVYNQIKNQVNLKISDYATKKQEQENKKNIKNTKNKEQDEKYINKLSKEEQKKIEKALKEQTEKIEKGETTIAFTNIIETILNERDENKEIILFYDTNSTNRYFTETIGLIQDIIKNDI</sequence>
<dbReference type="AlphaFoldDB" id="A0A1V5ZN67"/>
<dbReference type="EMBL" id="MWDB01000016">
    <property type="protein sequence ID" value="OQB41482.1"/>
    <property type="molecule type" value="Genomic_DNA"/>
</dbReference>
<proteinExistence type="predicted"/>
<reference evidence="2" key="1">
    <citation type="submission" date="2017-02" db="EMBL/GenBank/DDBJ databases">
        <title>Delving into the versatile metabolic prowess of the omnipresent phylum Bacteroidetes.</title>
        <authorList>
            <person name="Nobu M.K."/>
            <person name="Mei R."/>
            <person name="Narihiro T."/>
            <person name="Kuroda K."/>
            <person name="Liu W.-T."/>
        </authorList>
    </citation>
    <scope>NUCLEOTIDE SEQUENCE</scope>
    <source>
        <strain evidence="2">ADurb.Bin160</strain>
    </source>
</reference>
<feature type="coiled-coil region" evidence="1">
    <location>
        <begin position="43"/>
        <end position="107"/>
    </location>
</feature>
<dbReference type="Proteomes" id="UP000485621">
    <property type="component" value="Unassembled WGS sequence"/>
</dbReference>
<comment type="caution">
    <text evidence="2">The sequence shown here is derived from an EMBL/GenBank/DDBJ whole genome shotgun (WGS) entry which is preliminary data.</text>
</comment>
<evidence type="ECO:0000256" key="1">
    <source>
        <dbReference type="SAM" id="Coils"/>
    </source>
</evidence>
<evidence type="ECO:0000313" key="2">
    <source>
        <dbReference type="EMBL" id="OQB41482.1"/>
    </source>
</evidence>
<accession>A0A1V5ZN67</accession>